<evidence type="ECO:0000256" key="3">
    <source>
        <dbReference type="ARBA" id="ARBA00024799"/>
    </source>
</evidence>
<dbReference type="GO" id="GO:0005524">
    <property type="term" value="F:ATP binding"/>
    <property type="evidence" value="ECO:0007669"/>
    <property type="project" value="UniProtKB-KW"/>
</dbReference>
<accession>A0A101XS04</accession>
<keyword evidence="6" id="KW-0547">Nucleotide-binding</keyword>
<keyword evidence="6" id="KW-0067">ATP-binding</keyword>
<dbReference type="PANTHER" id="PTHR15004:SF0">
    <property type="entry name" value="GLUTAMYL-TRNA(GLN) AMIDOTRANSFERASE SUBUNIT C, MITOCHONDRIAL"/>
    <property type="match status" value="1"/>
</dbReference>
<sequence>MNLSIEDVYHVANLARIAISKDEAQALVHDLGRILEHAEMLQSLDVSGVKETSHIGVFESVTRADEIRPSLGTERVVANAPDEEDGQFRVPAVLEGASS</sequence>
<proteinExistence type="inferred from homology"/>
<name>A0A101XS04_9BACL</name>
<dbReference type="Proteomes" id="UP000053557">
    <property type="component" value="Unassembled WGS sequence"/>
</dbReference>
<comment type="function">
    <text evidence="3 6">Allows the formation of correctly charged Asn-tRNA(Asn) or Gln-tRNA(Gln) through the transamidation of misacylated Asp-tRNA(Asn) or Glu-tRNA(Gln) in organisms which lack either or both of asparaginyl-tRNA or glutaminyl-tRNA synthetases. The reaction takes place in the presence of glutamine and ATP through an activated phospho-Asp-tRNA(Asn) or phospho-Glu-tRNA(Gln).</text>
</comment>
<evidence type="ECO:0000256" key="5">
    <source>
        <dbReference type="ARBA" id="ARBA00047913"/>
    </source>
</evidence>
<dbReference type="PANTHER" id="PTHR15004">
    <property type="entry name" value="GLUTAMYL-TRNA(GLN) AMIDOTRANSFERASE SUBUNIT C, MITOCHONDRIAL"/>
    <property type="match status" value="1"/>
</dbReference>
<evidence type="ECO:0000313" key="8">
    <source>
        <dbReference type="Proteomes" id="UP000053557"/>
    </source>
</evidence>
<dbReference type="SUPFAM" id="SSF141000">
    <property type="entry name" value="Glu-tRNAGln amidotransferase C subunit"/>
    <property type="match status" value="1"/>
</dbReference>
<keyword evidence="7" id="KW-0808">Transferase</keyword>
<comment type="catalytic activity">
    <reaction evidence="4 6">
        <text>L-aspartyl-tRNA(Asn) + L-glutamine + ATP + H2O = L-asparaginyl-tRNA(Asn) + L-glutamate + ADP + phosphate + 2 H(+)</text>
        <dbReference type="Rhea" id="RHEA:14513"/>
        <dbReference type="Rhea" id="RHEA-COMP:9674"/>
        <dbReference type="Rhea" id="RHEA-COMP:9677"/>
        <dbReference type="ChEBI" id="CHEBI:15377"/>
        <dbReference type="ChEBI" id="CHEBI:15378"/>
        <dbReference type="ChEBI" id="CHEBI:29985"/>
        <dbReference type="ChEBI" id="CHEBI:30616"/>
        <dbReference type="ChEBI" id="CHEBI:43474"/>
        <dbReference type="ChEBI" id="CHEBI:58359"/>
        <dbReference type="ChEBI" id="CHEBI:78515"/>
        <dbReference type="ChEBI" id="CHEBI:78516"/>
        <dbReference type="ChEBI" id="CHEBI:456216"/>
    </reaction>
</comment>
<organism evidence="7 8">
    <name type="scientific">Ferroacidibacillus organovorans</name>
    <dbReference type="NCBI Taxonomy" id="1765683"/>
    <lineage>
        <taxon>Bacteria</taxon>
        <taxon>Bacillati</taxon>
        <taxon>Bacillota</taxon>
        <taxon>Bacilli</taxon>
        <taxon>Bacillales</taxon>
        <taxon>Alicyclobacillaceae</taxon>
        <taxon>Ferroacidibacillus</taxon>
    </lineage>
</organism>
<comment type="caution">
    <text evidence="7">The sequence shown here is derived from an EMBL/GenBank/DDBJ whole genome shotgun (WGS) entry which is preliminary data.</text>
</comment>
<evidence type="ECO:0000256" key="1">
    <source>
        <dbReference type="ARBA" id="ARBA00010757"/>
    </source>
</evidence>
<protein>
    <recommendedName>
        <fullName evidence="6">Aspartyl/glutamyl-tRNA(Asn/Gln) amidotransferase subunit C</fullName>
        <shortName evidence="6">Asp/Glu-ADT subunit C</shortName>
        <ecNumber evidence="6">6.3.5.-</ecNumber>
    </recommendedName>
</protein>
<evidence type="ECO:0000256" key="4">
    <source>
        <dbReference type="ARBA" id="ARBA00047380"/>
    </source>
</evidence>
<dbReference type="InterPro" id="IPR003837">
    <property type="entry name" value="GatC"/>
</dbReference>
<reference evidence="7 8" key="1">
    <citation type="submission" date="2015-12" db="EMBL/GenBank/DDBJ databases">
        <title>Draft genome sequence of Acidibacillus ferrooxidans ITV001, isolated from a chalcopyrite acid mine drainage site in Brazil.</title>
        <authorList>
            <person name="Dall'Agnol H."/>
            <person name="Nancucheo I."/>
            <person name="Johnson B."/>
            <person name="Oliveira R."/>
            <person name="Leite L."/>
            <person name="Pylro V."/>
            <person name="Nunes G.L."/>
            <person name="Tzotzos G."/>
            <person name="Fernandes G.R."/>
            <person name="Dutra J."/>
            <person name="Orellana S.C."/>
            <person name="Oliveira G."/>
        </authorList>
    </citation>
    <scope>NUCLEOTIDE SEQUENCE [LARGE SCALE GENOMIC DNA]</scope>
    <source>
        <strain evidence="8">ITV01</strain>
    </source>
</reference>
<evidence type="ECO:0000313" key="7">
    <source>
        <dbReference type="EMBL" id="KUO96472.1"/>
    </source>
</evidence>
<dbReference type="InterPro" id="IPR036113">
    <property type="entry name" value="Asp/Glu-ADT_sf_sub_c"/>
</dbReference>
<dbReference type="OrthoDB" id="9813938at2"/>
<dbReference type="NCBIfam" id="TIGR00135">
    <property type="entry name" value="gatC"/>
    <property type="match status" value="1"/>
</dbReference>
<dbReference type="EC" id="6.3.5.-" evidence="6"/>
<evidence type="ECO:0000256" key="2">
    <source>
        <dbReference type="ARBA" id="ARBA00011123"/>
    </source>
</evidence>
<dbReference type="GO" id="GO:0050566">
    <property type="term" value="F:asparaginyl-tRNA synthase (glutamine-hydrolyzing) activity"/>
    <property type="evidence" value="ECO:0007669"/>
    <property type="project" value="RHEA"/>
</dbReference>
<gene>
    <name evidence="6" type="primary">gatC</name>
    <name evidence="7" type="ORF">ATW55_01130</name>
</gene>
<evidence type="ECO:0000256" key="6">
    <source>
        <dbReference type="HAMAP-Rule" id="MF_00122"/>
    </source>
</evidence>
<dbReference type="RefSeq" id="WP_067713972.1">
    <property type="nucleotide sequence ID" value="NZ_LPVJ01000018.1"/>
</dbReference>
<comment type="catalytic activity">
    <reaction evidence="5 6">
        <text>L-glutamyl-tRNA(Gln) + L-glutamine + ATP + H2O = L-glutaminyl-tRNA(Gln) + L-glutamate + ADP + phosphate + H(+)</text>
        <dbReference type="Rhea" id="RHEA:17521"/>
        <dbReference type="Rhea" id="RHEA-COMP:9681"/>
        <dbReference type="Rhea" id="RHEA-COMP:9684"/>
        <dbReference type="ChEBI" id="CHEBI:15377"/>
        <dbReference type="ChEBI" id="CHEBI:15378"/>
        <dbReference type="ChEBI" id="CHEBI:29985"/>
        <dbReference type="ChEBI" id="CHEBI:30616"/>
        <dbReference type="ChEBI" id="CHEBI:43474"/>
        <dbReference type="ChEBI" id="CHEBI:58359"/>
        <dbReference type="ChEBI" id="CHEBI:78520"/>
        <dbReference type="ChEBI" id="CHEBI:78521"/>
        <dbReference type="ChEBI" id="CHEBI:456216"/>
    </reaction>
</comment>
<dbReference type="GO" id="GO:0070681">
    <property type="term" value="P:glutaminyl-tRNAGln biosynthesis via transamidation"/>
    <property type="evidence" value="ECO:0007669"/>
    <property type="project" value="TreeGrafter"/>
</dbReference>
<dbReference type="GO" id="GO:0006450">
    <property type="term" value="P:regulation of translational fidelity"/>
    <property type="evidence" value="ECO:0007669"/>
    <property type="project" value="InterPro"/>
</dbReference>
<comment type="subunit">
    <text evidence="2 6">Heterotrimer of A, B and C subunits.</text>
</comment>
<dbReference type="GO" id="GO:0050567">
    <property type="term" value="F:glutaminyl-tRNA synthase (glutamine-hydrolyzing) activity"/>
    <property type="evidence" value="ECO:0007669"/>
    <property type="project" value="UniProtKB-UniRule"/>
</dbReference>
<keyword evidence="6" id="KW-0436">Ligase</keyword>
<keyword evidence="8" id="KW-1185">Reference proteome</keyword>
<keyword evidence="6" id="KW-0648">Protein biosynthesis</keyword>
<dbReference type="Pfam" id="PF02686">
    <property type="entry name" value="GatC"/>
    <property type="match status" value="1"/>
</dbReference>
<dbReference type="HAMAP" id="MF_00122">
    <property type="entry name" value="GatC"/>
    <property type="match status" value="1"/>
</dbReference>
<dbReference type="AlphaFoldDB" id="A0A101XS04"/>
<dbReference type="Gene3D" id="1.10.20.60">
    <property type="entry name" value="Glu-tRNAGln amidotransferase C subunit, N-terminal domain"/>
    <property type="match status" value="1"/>
</dbReference>
<dbReference type="GO" id="GO:0016740">
    <property type="term" value="F:transferase activity"/>
    <property type="evidence" value="ECO:0007669"/>
    <property type="project" value="UniProtKB-KW"/>
</dbReference>
<dbReference type="GO" id="GO:0006412">
    <property type="term" value="P:translation"/>
    <property type="evidence" value="ECO:0007669"/>
    <property type="project" value="UniProtKB-UniRule"/>
</dbReference>
<dbReference type="EMBL" id="LPVJ01000018">
    <property type="protein sequence ID" value="KUO96472.1"/>
    <property type="molecule type" value="Genomic_DNA"/>
</dbReference>
<comment type="similarity">
    <text evidence="1 6">Belongs to the GatC family.</text>
</comment>